<sequence>MHRAPDPSDRTGVEQSSWGSVIAGYALIAGLLASLWAVSNPAAALTLLLAGVAVRRGTPRAAAAVRCVRVCREFTVDLGGRLRITVAKPPVDDVA</sequence>
<name>A0ABD5MKZ9_9EURY</name>
<dbReference type="AlphaFoldDB" id="A0ABD5MKZ9"/>
<dbReference type="EMBL" id="JBHMAJ010000007">
    <property type="protein sequence ID" value="MFB9824498.1"/>
    <property type="molecule type" value="Genomic_DNA"/>
</dbReference>
<keyword evidence="1" id="KW-0472">Membrane</keyword>
<protein>
    <submittedName>
        <fullName evidence="2">Uncharacterized protein</fullName>
    </submittedName>
</protein>
<accession>A0ABD5MKZ9</accession>
<dbReference type="GeneID" id="67210871"/>
<dbReference type="RefSeq" id="WP_222920854.1">
    <property type="nucleotide sequence ID" value="NZ_CP082286.1"/>
</dbReference>
<gene>
    <name evidence="2" type="ORF">ACFFOL_10010</name>
</gene>
<reference evidence="2" key="1">
    <citation type="submission" date="2024-09" db="EMBL/GenBank/DDBJ databases">
        <authorList>
            <person name="Sun Q."/>
        </authorList>
    </citation>
    <scope>NUCLEOTIDE SEQUENCE [LARGE SCALE GENOMIC DNA]</scope>
    <source>
        <strain evidence="2">JCM 31273</strain>
    </source>
</reference>
<keyword evidence="1" id="KW-1133">Transmembrane helix</keyword>
<proteinExistence type="predicted"/>
<evidence type="ECO:0000313" key="2">
    <source>
        <dbReference type="EMBL" id="MFB9824498.1"/>
    </source>
</evidence>
<dbReference type="Proteomes" id="UP001589595">
    <property type="component" value="Unassembled WGS sequence"/>
</dbReference>
<comment type="caution">
    <text evidence="2">The sequence shown here is derived from an EMBL/GenBank/DDBJ whole genome shotgun (WGS) entry which is preliminary data.</text>
</comment>
<organism evidence="2 3">
    <name type="scientific">Halobaculum roseum</name>
    <dbReference type="NCBI Taxonomy" id="2175149"/>
    <lineage>
        <taxon>Archaea</taxon>
        <taxon>Methanobacteriati</taxon>
        <taxon>Methanobacteriota</taxon>
        <taxon>Stenosarchaea group</taxon>
        <taxon>Halobacteria</taxon>
        <taxon>Halobacteriales</taxon>
        <taxon>Haloferacaceae</taxon>
        <taxon>Halobaculum</taxon>
    </lineage>
</organism>
<evidence type="ECO:0000256" key="1">
    <source>
        <dbReference type="SAM" id="Phobius"/>
    </source>
</evidence>
<evidence type="ECO:0000313" key="3">
    <source>
        <dbReference type="Proteomes" id="UP001589595"/>
    </source>
</evidence>
<keyword evidence="1" id="KW-0812">Transmembrane</keyword>
<keyword evidence="3" id="KW-1185">Reference proteome</keyword>
<feature type="transmembrane region" description="Helical" evidence="1">
    <location>
        <begin position="22"/>
        <end position="50"/>
    </location>
</feature>